<sequence>MTRTHTGDKPQMPRPQYLAKERAERRGEKRGERTERVGTQDHSHSKIQGPHPSAGSLRDVDARQSFKYVRSDTPQLMSVSDICVFVVVWGVLRNKKKTTG</sequence>
<dbReference type="Proteomes" id="UP000299102">
    <property type="component" value="Unassembled WGS sequence"/>
</dbReference>
<dbReference type="EMBL" id="BGZK01000579">
    <property type="protein sequence ID" value="GBP51289.1"/>
    <property type="molecule type" value="Genomic_DNA"/>
</dbReference>
<evidence type="ECO:0000256" key="1">
    <source>
        <dbReference type="SAM" id="MobiDB-lite"/>
    </source>
</evidence>
<accession>A0A4C1WLV5</accession>
<evidence type="ECO:0000313" key="3">
    <source>
        <dbReference type="Proteomes" id="UP000299102"/>
    </source>
</evidence>
<keyword evidence="3" id="KW-1185">Reference proteome</keyword>
<name>A0A4C1WLV5_EUMVA</name>
<feature type="compositionally biased region" description="Basic and acidic residues" evidence="1">
    <location>
        <begin position="19"/>
        <end position="44"/>
    </location>
</feature>
<comment type="caution">
    <text evidence="2">The sequence shown here is derived from an EMBL/GenBank/DDBJ whole genome shotgun (WGS) entry which is preliminary data.</text>
</comment>
<organism evidence="2 3">
    <name type="scientific">Eumeta variegata</name>
    <name type="common">Bagworm moth</name>
    <name type="synonym">Eumeta japonica</name>
    <dbReference type="NCBI Taxonomy" id="151549"/>
    <lineage>
        <taxon>Eukaryota</taxon>
        <taxon>Metazoa</taxon>
        <taxon>Ecdysozoa</taxon>
        <taxon>Arthropoda</taxon>
        <taxon>Hexapoda</taxon>
        <taxon>Insecta</taxon>
        <taxon>Pterygota</taxon>
        <taxon>Neoptera</taxon>
        <taxon>Endopterygota</taxon>
        <taxon>Lepidoptera</taxon>
        <taxon>Glossata</taxon>
        <taxon>Ditrysia</taxon>
        <taxon>Tineoidea</taxon>
        <taxon>Psychidae</taxon>
        <taxon>Oiketicinae</taxon>
        <taxon>Eumeta</taxon>
    </lineage>
</organism>
<feature type="region of interest" description="Disordered" evidence="1">
    <location>
        <begin position="1"/>
        <end position="59"/>
    </location>
</feature>
<dbReference type="AlphaFoldDB" id="A0A4C1WLV5"/>
<proteinExistence type="predicted"/>
<protein>
    <submittedName>
        <fullName evidence="2">Uncharacterized protein</fullName>
    </submittedName>
</protein>
<evidence type="ECO:0000313" key="2">
    <source>
        <dbReference type="EMBL" id="GBP51289.1"/>
    </source>
</evidence>
<gene>
    <name evidence="2" type="ORF">EVAR_34074_1</name>
</gene>
<reference evidence="2 3" key="1">
    <citation type="journal article" date="2019" name="Commun. Biol.">
        <title>The bagworm genome reveals a unique fibroin gene that provides high tensile strength.</title>
        <authorList>
            <person name="Kono N."/>
            <person name="Nakamura H."/>
            <person name="Ohtoshi R."/>
            <person name="Tomita M."/>
            <person name="Numata K."/>
            <person name="Arakawa K."/>
        </authorList>
    </citation>
    <scope>NUCLEOTIDE SEQUENCE [LARGE SCALE GENOMIC DNA]</scope>
</reference>